<evidence type="ECO:0000313" key="1">
    <source>
        <dbReference type="EMBL" id="RYC12193.1"/>
    </source>
</evidence>
<dbReference type="EMBL" id="SDVB01000238">
    <property type="protein sequence ID" value="RYC12193.1"/>
    <property type="molecule type" value="Genomic_DNA"/>
</dbReference>
<keyword evidence="2" id="KW-1185">Reference proteome</keyword>
<dbReference type="PANTHER" id="PTHR41291">
    <property type="entry name" value="DNA ALKYLATION REPAIR PROTEIN"/>
    <property type="match status" value="1"/>
</dbReference>
<proteinExistence type="predicted"/>
<dbReference type="OrthoDB" id="7345147at2"/>
<dbReference type="Pfam" id="PF08713">
    <property type="entry name" value="DNA_alkylation"/>
    <property type="match status" value="1"/>
</dbReference>
<dbReference type="PANTHER" id="PTHR41291:SF1">
    <property type="entry name" value="DNA ALKYLATION REPAIR PROTEIN"/>
    <property type="match status" value="1"/>
</dbReference>
<reference evidence="1 2" key="1">
    <citation type="submission" date="2019-01" db="EMBL/GenBank/DDBJ databases">
        <authorList>
            <person name="Deng T."/>
        </authorList>
    </citation>
    <scope>NUCLEOTIDE SEQUENCE [LARGE SCALE GENOMIC DNA]</scope>
    <source>
        <strain evidence="1 2">F8825</strain>
    </source>
</reference>
<accession>A0A4Q2T2Q6</accession>
<gene>
    <name evidence="1" type="ORF">EUU22_14170</name>
</gene>
<comment type="caution">
    <text evidence="1">The sequence shown here is derived from an EMBL/GenBank/DDBJ whole genome shotgun (WGS) entry which is preliminary data.</text>
</comment>
<name>A0A4Q2T2Q6_9HYPH</name>
<dbReference type="SUPFAM" id="SSF48371">
    <property type="entry name" value="ARM repeat"/>
    <property type="match status" value="1"/>
</dbReference>
<evidence type="ECO:0000313" key="2">
    <source>
        <dbReference type="Proteomes" id="UP000291088"/>
    </source>
</evidence>
<dbReference type="CDD" id="cd06561">
    <property type="entry name" value="AlkD_like"/>
    <property type="match status" value="1"/>
</dbReference>
<dbReference type="AlphaFoldDB" id="A0A4Q2T2Q6"/>
<dbReference type="InterPro" id="IPR016024">
    <property type="entry name" value="ARM-type_fold"/>
</dbReference>
<dbReference type="Proteomes" id="UP000291088">
    <property type="component" value="Unassembled WGS sequence"/>
</dbReference>
<organism evidence="1 2">
    <name type="scientific">Ciceribacter ferrooxidans</name>
    <dbReference type="NCBI Taxonomy" id="2509717"/>
    <lineage>
        <taxon>Bacteria</taxon>
        <taxon>Pseudomonadati</taxon>
        <taxon>Pseudomonadota</taxon>
        <taxon>Alphaproteobacteria</taxon>
        <taxon>Hyphomicrobiales</taxon>
        <taxon>Rhizobiaceae</taxon>
        <taxon>Ciceribacter</taxon>
    </lineage>
</organism>
<dbReference type="RefSeq" id="WP_129332621.1">
    <property type="nucleotide sequence ID" value="NZ_SDVB01000238.1"/>
</dbReference>
<protein>
    <submittedName>
        <fullName evidence="1">DNA alkylation repair protein</fullName>
    </submittedName>
</protein>
<dbReference type="InterPro" id="IPR014825">
    <property type="entry name" value="DNA_alkylation"/>
</dbReference>
<dbReference type="Gene3D" id="1.25.10.90">
    <property type="match status" value="1"/>
</dbReference>
<sequence>MTLGPAATTGEIVTFLRTLRNDENIAGMGRFGIETDNALGISNPVMQKIARQVKKNPARALELWETGIREARMLALYTLDPKTLDAATARRLAGDFASWEIVDAAADLFVAARLEDLIPEFAADAREFVRRTAFSMIASAAVHLKKEPDGLILGYLVLVEAHAQDERNFVRKAVNWALRNIGKRSRNCHGPALALAQKLATGADKTARWTGKDAVRELTSEKVLERLKD</sequence>